<dbReference type="PROSITE" id="PS50110">
    <property type="entry name" value="RESPONSE_REGULATORY"/>
    <property type="match status" value="1"/>
</dbReference>
<sequence>MTQARAGADKVKSGQEPAGKHAKECSTGGMPMKILAVDDDTVSLDLLRECLTEGGYDQIKLETSPLKALDTLAAASHCYDCILLDIDMPEMDGISLCAEIRKSDQYKNTPILMITRYKNRDSVQKAFEKGATDYITKPFEFLEVLTRVRVAERLVKERQAAIDSYMALQSMEMGRQKTAPAPETRRSEPAIDIDEIETADDPVLSPVVFQNYLEQVTKSSSCDLNLVAIQIQRIDRIFRRTSAADFTAMMQAVAHAIANHFRPHSVFISQAGNGVFLATIDGSVTVNPQDAEAGIARALNSMNIPKGAGNDIRLDLIVGVPLNLPTSPKLNFRRAVKAAIARMKQREEEQDEFGLSSLAS</sequence>
<keyword evidence="1 2" id="KW-0597">Phosphoprotein</keyword>
<evidence type="ECO:0000256" key="2">
    <source>
        <dbReference type="PROSITE-ProRule" id="PRU00169"/>
    </source>
</evidence>
<dbReference type="InterPro" id="IPR011006">
    <property type="entry name" value="CheY-like_superfamily"/>
</dbReference>
<dbReference type="GO" id="GO:0000160">
    <property type="term" value="P:phosphorelay signal transduction system"/>
    <property type="evidence" value="ECO:0007669"/>
    <property type="project" value="InterPro"/>
</dbReference>
<feature type="compositionally biased region" description="Basic and acidic residues" evidence="3">
    <location>
        <begin position="7"/>
        <end position="24"/>
    </location>
</feature>
<keyword evidence="6" id="KW-1185">Reference proteome</keyword>
<evidence type="ECO:0000256" key="3">
    <source>
        <dbReference type="SAM" id="MobiDB-lite"/>
    </source>
</evidence>
<dbReference type="EMBL" id="SZWE01000001">
    <property type="protein sequence ID" value="MRU14983.1"/>
    <property type="molecule type" value="Genomic_DNA"/>
</dbReference>
<protein>
    <submittedName>
        <fullName evidence="5">Response regulator</fullName>
    </submittedName>
</protein>
<dbReference type="PANTHER" id="PTHR44591">
    <property type="entry name" value="STRESS RESPONSE REGULATOR PROTEIN 1"/>
    <property type="match status" value="1"/>
</dbReference>
<organism evidence="5 6">
    <name type="scientific">Roseovarius bejariae</name>
    <dbReference type="NCBI Taxonomy" id="2576383"/>
    <lineage>
        <taxon>Bacteria</taxon>
        <taxon>Pseudomonadati</taxon>
        <taxon>Pseudomonadota</taxon>
        <taxon>Alphaproteobacteria</taxon>
        <taxon>Rhodobacterales</taxon>
        <taxon>Roseobacteraceae</taxon>
        <taxon>Roseovarius</taxon>
    </lineage>
</organism>
<dbReference type="SMART" id="SM00448">
    <property type="entry name" value="REC"/>
    <property type="match status" value="1"/>
</dbReference>
<dbReference type="SUPFAM" id="SSF52172">
    <property type="entry name" value="CheY-like"/>
    <property type="match status" value="1"/>
</dbReference>
<accession>A0A844CZC7</accession>
<reference evidence="5 6" key="1">
    <citation type="submission" date="2019-05" db="EMBL/GenBank/DDBJ databases">
        <title>Roseovarius bejariae sp. nov., a moderately halophylic bacterium isolated from a saline soil in Rambla Salada (Murcia).</title>
        <authorList>
            <person name="Castro D.J."/>
            <person name="Gomez-Altuve A."/>
            <person name="Reina J.C."/>
            <person name="Rodriguez M."/>
            <person name="Sampedro I."/>
            <person name="Llamas I."/>
            <person name="Martinez-Checa F."/>
        </authorList>
    </citation>
    <scope>NUCLEOTIDE SEQUENCE [LARGE SCALE GENOMIC DNA]</scope>
    <source>
        <strain evidence="5 6">A21</strain>
    </source>
</reference>
<name>A0A844CZC7_9RHOB</name>
<dbReference type="PANTHER" id="PTHR44591:SF3">
    <property type="entry name" value="RESPONSE REGULATORY DOMAIN-CONTAINING PROTEIN"/>
    <property type="match status" value="1"/>
</dbReference>
<dbReference type="AlphaFoldDB" id="A0A844CZC7"/>
<evidence type="ECO:0000256" key="1">
    <source>
        <dbReference type="ARBA" id="ARBA00022553"/>
    </source>
</evidence>
<evidence type="ECO:0000313" key="5">
    <source>
        <dbReference type="EMBL" id="MRU14983.1"/>
    </source>
</evidence>
<feature type="region of interest" description="Disordered" evidence="3">
    <location>
        <begin position="1"/>
        <end position="26"/>
    </location>
</feature>
<dbReference type="InterPro" id="IPR001789">
    <property type="entry name" value="Sig_transdc_resp-reg_receiver"/>
</dbReference>
<evidence type="ECO:0000313" key="6">
    <source>
        <dbReference type="Proteomes" id="UP000564704"/>
    </source>
</evidence>
<dbReference type="InterPro" id="IPR050595">
    <property type="entry name" value="Bact_response_regulator"/>
</dbReference>
<feature type="modified residue" description="4-aspartylphosphate" evidence="2">
    <location>
        <position position="85"/>
    </location>
</feature>
<feature type="domain" description="Response regulatory" evidence="4">
    <location>
        <begin position="33"/>
        <end position="152"/>
    </location>
</feature>
<dbReference type="OrthoDB" id="7326651at2"/>
<proteinExistence type="predicted"/>
<comment type="caution">
    <text evidence="5">The sequence shown here is derived from an EMBL/GenBank/DDBJ whole genome shotgun (WGS) entry which is preliminary data.</text>
</comment>
<dbReference type="Gene3D" id="3.40.50.2300">
    <property type="match status" value="1"/>
</dbReference>
<dbReference type="Proteomes" id="UP000564704">
    <property type="component" value="Unassembled WGS sequence"/>
</dbReference>
<gene>
    <name evidence="5" type="ORF">FDP25_06020</name>
</gene>
<dbReference type="RefSeq" id="WP_154149883.1">
    <property type="nucleotide sequence ID" value="NZ_SZWE01000001.1"/>
</dbReference>
<evidence type="ECO:0000259" key="4">
    <source>
        <dbReference type="PROSITE" id="PS50110"/>
    </source>
</evidence>
<dbReference type="Pfam" id="PF00072">
    <property type="entry name" value="Response_reg"/>
    <property type="match status" value="1"/>
</dbReference>